<feature type="domain" description="UspA" evidence="1">
    <location>
        <begin position="1"/>
        <end position="125"/>
    </location>
</feature>
<accession>A0A382IDL2</accession>
<dbReference type="InterPro" id="IPR006016">
    <property type="entry name" value="UspA"/>
</dbReference>
<dbReference type="Gene3D" id="3.40.50.12370">
    <property type="match status" value="1"/>
</dbReference>
<sequence>MFDKLLLPVDPSKRLKPSREYAIALAKRLNIPLTAIFVSNPSKTGTMTASDETRKGFATLGKRQLNQLFEGITEVKITPMLKTGKRRKVLAQMISDGIADTLVLGPFRSVITRLFTGSEVERILDSESSHAFVVREAHPLPGPGSPALVVFDGPELPERGLKMIESFARKFGCDIEFLHLGTEIFGGAEALDGAVSELRTSLGGDFHITSTIIPLSLFRTRRAITNSVLRQEGARIVILPDVEDAVSDTLLHQLVLSAAVPVCVLR</sequence>
<dbReference type="EMBL" id="UINC01066742">
    <property type="protein sequence ID" value="SVB97760.1"/>
    <property type="molecule type" value="Genomic_DNA"/>
</dbReference>
<name>A0A382IDL2_9ZZZZ</name>
<proteinExistence type="predicted"/>
<evidence type="ECO:0000313" key="2">
    <source>
        <dbReference type="EMBL" id="SVB97760.1"/>
    </source>
</evidence>
<dbReference type="AlphaFoldDB" id="A0A382IDL2"/>
<gene>
    <name evidence="2" type="ORF">METZ01_LOCUS250614</name>
</gene>
<protein>
    <recommendedName>
        <fullName evidence="1">UspA domain-containing protein</fullName>
    </recommendedName>
</protein>
<reference evidence="2" key="1">
    <citation type="submission" date="2018-05" db="EMBL/GenBank/DDBJ databases">
        <authorList>
            <person name="Lanie J.A."/>
            <person name="Ng W.-L."/>
            <person name="Kazmierczak K.M."/>
            <person name="Andrzejewski T.M."/>
            <person name="Davidsen T.M."/>
            <person name="Wayne K.J."/>
            <person name="Tettelin H."/>
            <person name="Glass J.I."/>
            <person name="Rusch D."/>
            <person name="Podicherti R."/>
            <person name="Tsui H.-C.T."/>
            <person name="Winkler M.E."/>
        </authorList>
    </citation>
    <scope>NUCLEOTIDE SEQUENCE</scope>
</reference>
<organism evidence="2">
    <name type="scientific">marine metagenome</name>
    <dbReference type="NCBI Taxonomy" id="408172"/>
    <lineage>
        <taxon>unclassified sequences</taxon>
        <taxon>metagenomes</taxon>
        <taxon>ecological metagenomes</taxon>
    </lineage>
</organism>
<dbReference type="Pfam" id="PF00582">
    <property type="entry name" value="Usp"/>
    <property type="match status" value="1"/>
</dbReference>
<dbReference type="SUPFAM" id="SSF52402">
    <property type="entry name" value="Adenine nucleotide alpha hydrolases-like"/>
    <property type="match status" value="1"/>
</dbReference>
<evidence type="ECO:0000259" key="1">
    <source>
        <dbReference type="Pfam" id="PF00582"/>
    </source>
</evidence>
<dbReference type="CDD" id="cd00293">
    <property type="entry name" value="USP-like"/>
    <property type="match status" value="1"/>
</dbReference>